<organism evidence="4">
    <name type="scientific">Hydatigena taeniaeformis</name>
    <name type="common">Feline tapeworm</name>
    <name type="synonym">Taenia taeniaeformis</name>
    <dbReference type="NCBI Taxonomy" id="6205"/>
    <lineage>
        <taxon>Eukaryota</taxon>
        <taxon>Metazoa</taxon>
        <taxon>Spiralia</taxon>
        <taxon>Lophotrochozoa</taxon>
        <taxon>Platyhelminthes</taxon>
        <taxon>Cestoda</taxon>
        <taxon>Eucestoda</taxon>
        <taxon>Cyclophyllidea</taxon>
        <taxon>Taeniidae</taxon>
        <taxon>Hydatigera</taxon>
    </lineage>
</organism>
<dbReference type="OrthoDB" id="9988752at2759"/>
<dbReference type="Proteomes" id="UP000274429">
    <property type="component" value="Unassembled WGS sequence"/>
</dbReference>
<gene>
    <name evidence="2" type="ORF">TTAC_LOCUS6109</name>
</gene>
<evidence type="ECO:0000313" key="4">
    <source>
        <dbReference type="WBParaSite" id="TTAC_0000612401-mRNA-1"/>
    </source>
</evidence>
<dbReference type="AlphaFoldDB" id="A0A158RDU9"/>
<keyword evidence="3" id="KW-1185">Reference proteome</keyword>
<accession>A0A158RDU9</accession>
<keyword evidence="1" id="KW-0472">Membrane</keyword>
<evidence type="ECO:0000313" key="2">
    <source>
        <dbReference type="EMBL" id="VDM30259.1"/>
    </source>
</evidence>
<feature type="transmembrane region" description="Helical" evidence="1">
    <location>
        <begin position="135"/>
        <end position="153"/>
    </location>
</feature>
<evidence type="ECO:0000256" key="1">
    <source>
        <dbReference type="SAM" id="Phobius"/>
    </source>
</evidence>
<dbReference type="STRING" id="6205.A0A158RDU9"/>
<reference evidence="4" key="1">
    <citation type="submission" date="2016-04" db="UniProtKB">
        <authorList>
            <consortium name="WormBaseParasite"/>
        </authorList>
    </citation>
    <scope>IDENTIFICATION</scope>
</reference>
<keyword evidence="1" id="KW-0812">Transmembrane</keyword>
<dbReference type="EMBL" id="UYWX01020293">
    <property type="protein sequence ID" value="VDM30259.1"/>
    <property type="molecule type" value="Genomic_DNA"/>
</dbReference>
<reference evidence="2 3" key="2">
    <citation type="submission" date="2018-11" db="EMBL/GenBank/DDBJ databases">
        <authorList>
            <consortium name="Pathogen Informatics"/>
        </authorList>
    </citation>
    <scope>NUCLEOTIDE SEQUENCE [LARGE SCALE GENOMIC DNA]</scope>
</reference>
<protein>
    <submittedName>
        <fullName evidence="4">Cadherin_C_2 domain-containing protein</fullName>
    </submittedName>
</protein>
<proteinExistence type="predicted"/>
<name>A0A158RDU9_HYDTA</name>
<dbReference type="WBParaSite" id="TTAC_0000612401-mRNA-1">
    <property type="protein sequence ID" value="TTAC_0000612401-mRNA-1"/>
    <property type="gene ID" value="TTAC_0000612401"/>
</dbReference>
<evidence type="ECO:0000313" key="3">
    <source>
        <dbReference type="Proteomes" id="UP000274429"/>
    </source>
</evidence>
<keyword evidence="1" id="KW-1133">Transmembrane helix</keyword>
<sequence length="279" mass="31105">MPAEGGEALALLQTKDRFVAMLVDTAERTPESPRRSLIQGREICVLYLLTETCELIVLLVTKRDLFYGHKLEDNVEPMASNLKNLLISGGVEVLFFIHLSPPFTSSLVQMEFASSGEVVVSDRQRLAIVDMKACFTVSLSVACLVMLVALLRLKNTYVKRRHPLQHLDSKAEAICHPNAYQSHEKFSDVINLSQASVAMEPEYHFSSLLPPESRDKLVGSLDLLTTSEALPKIRTFSAVTCVPLTTSSVSRQHQQLNNDLELRTFTIPPIRPRLGFEGI</sequence>